<name>V6LCB9_9EUKA</name>
<dbReference type="EMBL" id="KI546170">
    <property type="protein sequence ID" value="EST41301.1"/>
    <property type="molecule type" value="Genomic_DNA"/>
</dbReference>
<reference evidence="2" key="2">
    <citation type="submission" date="2020-12" db="EMBL/GenBank/DDBJ databases">
        <title>New Spironucleus salmonicida genome in near-complete chromosomes.</title>
        <authorList>
            <person name="Xu F."/>
            <person name="Kurt Z."/>
            <person name="Jimenez-Gonzalez A."/>
            <person name="Astvaldsson A."/>
            <person name="Andersson J.O."/>
            <person name="Svard S.G."/>
        </authorList>
    </citation>
    <scope>NUCLEOTIDE SEQUENCE</scope>
    <source>
        <strain evidence="2">ATCC 50377</strain>
    </source>
</reference>
<proteinExistence type="predicted"/>
<keyword evidence="3" id="KW-1185">Reference proteome</keyword>
<organism evidence="1">
    <name type="scientific">Spironucleus salmonicida</name>
    <dbReference type="NCBI Taxonomy" id="348837"/>
    <lineage>
        <taxon>Eukaryota</taxon>
        <taxon>Metamonada</taxon>
        <taxon>Diplomonadida</taxon>
        <taxon>Hexamitidae</taxon>
        <taxon>Hexamitinae</taxon>
        <taxon>Spironucleus</taxon>
    </lineage>
</organism>
<dbReference type="Proteomes" id="UP000018208">
    <property type="component" value="Unassembled WGS sequence"/>
</dbReference>
<dbReference type="VEuPathDB" id="GiardiaDB:SS50377_26441"/>
<reference evidence="1 2" key="1">
    <citation type="journal article" date="2014" name="PLoS Genet.">
        <title>The Genome of Spironucleus salmonicida Highlights a Fish Pathogen Adapted to Fluctuating Environments.</title>
        <authorList>
            <person name="Xu F."/>
            <person name="Jerlstrom-Hultqvist J."/>
            <person name="Einarsson E."/>
            <person name="Astvaldsson A."/>
            <person name="Svard S.G."/>
            <person name="Andersson J.O."/>
        </authorList>
    </citation>
    <scope>NUCLEOTIDE SEQUENCE</scope>
    <source>
        <strain evidence="2">ATCC 50377</strain>
    </source>
</reference>
<dbReference type="EMBL" id="AUWU02000006">
    <property type="protein sequence ID" value="KAH0572231.1"/>
    <property type="molecule type" value="Genomic_DNA"/>
</dbReference>
<protein>
    <submittedName>
        <fullName evidence="1">Uncharacterized protein</fullName>
    </submittedName>
</protein>
<evidence type="ECO:0000313" key="3">
    <source>
        <dbReference type="Proteomes" id="UP000018208"/>
    </source>
</evidence>
<evidence type="ECO:0000313" key="2">
    <source>
        <dbReference type="EMBL" id="KAH0572231.1"/>
    </source>
</evidence>
<evidence type="ECO:0000313" key="1">
    <source>
        <dbReference type="EMBL" id="EST41301.1"/>
    </source>
</evidence>
<dbReference type="AlphaFoldDB" id="V6LCB9"/>
<accession>V6LCB9</accession>
<gene>
    <name evidence="1" type="ORF">SS50377_19014</name>
    <name evidence="2" type="ORF">SS50377_26441</name>
</gene>
<sequence length="93" mass="11096">MFKTSHPEKSLQTRRHELYMKNEGIVRLQADKTNTYKVFKSAFLSRERVKKYLSVQNIQESLYFAIQEVRQFQYEVGLIFSNEQPLSISMTLE</sequence>